<dbReference type="Gene3D" id="3.30.420.10">
    <property type="entry name" value="Ribonuclease H-like superfamily/Ribonuclease H"/>
    <property type="match status" value="1"/>
</dbReference>
<evidence type="ECO:0000313" key="3">
    <source>
        <dbReference type="RefSeq" id="XP_006819437.1"/>
    </source>
</evidence>
<dbReference type="InterPro" id="IPR050951">
    <property type="entry name" value="Retrovirus_Pol_polyprotein"/>
</dbReference>
<dbReference type="InterPro" id="IPR041588">
    <property type="entry name" value="Integrase_H2C2"/>
</dbReference>
<proteinExistence type="predicted"/>
<feature type="domain" description="Integrase catalytic" evidence="1">
    <location>
        <begin position="48"/>
        <end position="212"/>
    </location>
</feature>
<dbReference type="Pfam" id="PF17921">
    <property type="entry name" value="Integrase_H2C2"/>
    <property type="match status" value="1"/>
</dbReference>
<gene>
    <name evidence="3" type="primary">LOC102800777</name>
</gene>
<dbReference type="RefSeq" id="XP_006819437.1">
    <property type="nucleotide sequence ID" value="XM_006819374.1"/>
</dbReference>
<protein>
    <submittedName>
        <fullName evidence="3">Uncharacterized protein K02A2.6-like</fullName>
    </submittedName>
</protein>
<name>A0ABM0MHE6_SACKO</name>
<sequence length="253" mass="28897">MGGHQKTIDCITSQFYWPNSHVDVKHYCQSCDVCRRTIPKGMVGKVPLAKMPLIGIPLLRVGVDLVGPIKSHNPCKFQYILVLVDYATRYPEATPLKNIRAVTLAESLVVIFSRVGIPREILSDLGTQFISEVMAEVTRLLSIRRLTTTPYHPQCNGLTDKFNGTLKRMLVRMCEEQPSDWDRFINPLLFAYREATQASLGISPFELLHDRTVRGPMEILSELWTEENVNSEDKLTYQYVLDLRNRLDKTSKI</sequence>
<evidence type="ECO:0000313" key="2">
    <source>
        <dbReference type="Proteomes" id="UP000694865"/>
    </source>
</evidence>
<evidence type="ECO:0000259" key="1">
    <source>
        <dbReference type="PROSITE" id="PS50994"/>
    </source>
</evidence>
<accession>A0ABM0MHE6</accession>
<dbReference type="PANTHER" id="PTHR37984:SF15">
    <property type="entry name" value="INTEGRASE CATALYTIC DOMAIN-CONTAINING PROTEIN"/>
    <property type="match status" value="1"/>
</dbReference>
<dbReference type="Gene3D" id="1.10.340.70">
    <property type="match status" value="1"/>
</dbReference>
<dbReference type="PANTHER" id="PTHR37984">
    <property type="entry name" value="PROTEIN CBG26694"/>
    <property type="match status" value="1"/>
</dbReference>
<dbReference type="InterPro" id="IPR036397">
    <property type="entry name" value="RNaseH_sf"/>
</dbReference>
<keyword evidence="2" id="KW-1185">Reference proteome</keyword>
<dbReference type="InterPro" id="IPR001584">
    <property type="entry name" value="Integrase_cat-core"/>
</dbReference>
<dbReference type="Proteomes" id="UP000694865">
    <property type="component" value="Unplaced"/>
</dbReference>
<organism evidence="2 3">
    <name type="scientific">Saccoglossus kowalevskii</name>
    <name type="common">Acorn worm</name>
    <dbReference type="NCBI Taxonomy" id="10224"/>
    <lineage>
        <taxon>Eukaryota</taxon>
        <taxon>Metazoa</taxon>
        <taxon>Hemichordata</taxon>
        <taxon>Enteropneusta</taxon>
        <taxon>Harrimaniidae</taxon>
        <taxon>Saccoglossus</taxon>
    </lineage>
</organism>
<dbReference type="InterPro" id="IPR012337">
    <property type="entry name" value="RNaseH-like_sf"/>
</dbReference>
<dbReference type="GeneID" id="102800777"/>
<dbReference type="PROSITE" id="PS50994">
    <property type="entry name" value="INTEGRASE"/>
    <property type="match status" value="1"/>
</dbReference>
<dbReference type="SUPFAM" id="SSF53098">
    <property type="entry name" value="Ribonuclease H-like"/>
    <property type="match status" value="1"/>
</dbReference>
<dbReference type="Pfam" id="PF00665">
    <property type="entry name" value="rve"/>
    <property type="match status" value="1"/>
</dbReference>
<reference evidence="3" key="1">
    <citation type="submission" date="2025-08" db="UniProtKB">
        <authorList>
            <consortium name="RefSeq"/>
        </authorList>
    </citation>
    <scope>IDENTIFICATION</scope>
    <source>
        <tissue evidence="3">Testes</tissue>
    </source>
</reference>